<organism evidence="2 3">
    <name type="scientific">Claveliimonas monacensis</name>
    <dbReference type="NCBI Taxonomy" id="2779351"/>
    <lineage>
        <taxon>Bacteria</taxon>
        <taxon>Bacillati</taxon>
        <taxon>Bacillota</taxon>
        <taxon>Clostridia</taxon>
        <taxon>Lachnospirales</taxon>
        <taxon>Lachnospiraceae</taxon>
        <taxon>Claveliimonas</taxon>
    </lineage>
</organism>
<evidence type="ECO:0000313" key="2">
    <source>
        <dbReference type="EMBL" id="MBE5064018.1"/>
    </source>
</evidence>
<accession>A0ABR9RM28</accession>
<dbReference type="Pfam" id="PF00583">
    <property type="entry name" value="Acetyltransf_1"/>
    <property type="match status" value="1"/>
</dbReference>
<comment type="caution">
    <text evidence="2">The sequence shown here is derived from an EMBL/GenBank/DDBJ whole genome shotgun (WGS) entry which is preliminary data.</text>
</comment>
<evidence type="ECO:0000313" key="3">
    <source>
        <dbReference type="Proteomes" id="UP000758652"/>
    </source>
</evidence>
<reference evidence="2 3" key="1">
    <citation type="submission" date="2020-10" db="EMBL/GenBank/DDBJ databases">
        <title>ChiBAC.</title>
        <authorList>
            <person name="Zenner C."/>
            <person name="Hitch T.C.A."/>
            <person name="Clavel T."/>
        </authorList>
    </citation>
    <scope>NUCLEOTIDE SEQUENCE [LARGE SCALE GENOMIC DNA]</scope>
    <source>
        <strain evidence="2 3">DSM 108991</strain>
    </source>
</reference>
<dbReference type="SUPFAM" id="SSF55729">
    <property type="entry name" value="Acyl-CoA N-acyltransferases (Nat)"/>
    <property type="match status" value="1"/>
</dbReference>
<dbReference type="CDD" id="cd04301">
    <property type="entry name" value="NAT_SF"/>
    <property type="match status" value="1"/>
</dbReference>
<dbReference type="InterPro" id="IPR016181">
    <property type="entry name" value="Acyl_CoA_acyltransferase"/>
</dbReference>
<protein>
    <submittedName>
        <fullName evidence="2">GNAT family N-acetyltransferase</fullName>
    </submittedName>
</protein>
<dbReference type="EMBL" id="JADCKL010000012">
    <property type="protein sequence ID" value="MBE5064018.1"/>
    <property type="molecule type" value="Genomic_DNA"/>
</dbReference>
<feature type="domain" description="N-acetyltransferase" evidence="1">
    <location>
        <begin position="1"/>
        <end position="154"/>
    </location>
</feature>
<keyword evidence="3" id="KW-1185">Reference proteome</keyword>
<dbReference type="Proteomes" id="UP000758652">
    <property type="component" value="Unassembled WGS sequence"/>
</dbReference>
<dbReference type="InterPro" id="IPR000182">
    <property type="entry name" value="GNAT_dom"/>
</dbReference>
<sequence length="154" mass="17564">MKFIELKHSDINSVCSYITHAFSNNRQILSMYNNEDILEMRIKNKIECGIVCQTDTDIAGVITAITTNKKNYWAIGLLFVSEKYRNKDIGKKLVSHLERAISEQYKARYKVNVSVSATNQPALSVFKYNGYNIEGEMKGLIPEDDMIVFGKIVD</sequence>
<dbReference type="RefSeq" id="WP_226395422.1">
    <property type="nucleotide sequence ID" value="NZ_JADCKL010000012.1"/>
</dbReference>
<dbReference type="Gene3D" id="3.40.630.30">
    <property type="match status" value="1"/>
</dbReference>
<name>A0ABR9RM28_9FIRM</name>
<dbReference type="PROSITE" id="PS51186">
    <property type="entry name" value="GNAT"/>
    <property type="match status" value="1"/>
</dbReference>
<gene>
    <name evidence="2" type="ORF">INF30_12210</name>
</gene>
<evidence type="ECO:0000259" key="1">
    <source>
        <dbReference type="PROSITE" id="PS51186"/>
    </source>
</evidence>
<proteinExistence type="predicted"/>